<dbReference type="OrthoDB" id="1452379at2"/>
<protein>
    <submittedName>
        <fullName evidence="1">Uncharacterized protein</fullName>
    </submittedName>
</protein>
<dbReference type="AlphaFoldDB" id="A0A1N6FEV0"/>
<evidence type="ECO:0000313" key="2">
    <source>
        <dbReference type="Proteomes" id="UP000184782"/>
    </source>
</evidence>
<evidence type="ECO:0000313" key="1">
    <source>
        <dbReference type="EMBL" id="SIN93726.1"/>
    </source>
</evidence>
<accession>A0A1N6FEV0</accession>
<reference evidence="2" key="1">
    <citation type="submission" date="2016-12" db="EMBL/GenBank/DDBJ databases">
        <authorList>
            <person name="Varghese N."/>
            <person name="Submissions S."/>
        </authorList>
    </citation>
    <scope>NUCLEOTIDE SEQUENCE [LARGE SCALE GENOMIC DNA]</scope>
    <source>
        <strain evidence="2">DSM 16779</strain>
    </source>
</reference>
<sequence>MASKIISKSGRDQPIYGFDDETDLYEVADLVKKIRKDLGTEMNKVMIYVLSGTHGDKNGNLDAEGEFYDEDKLGELQTVKAVRVDQKTPANTWTNYFGKTKSILILAWCYSDRWKGLATYNK</sequence>
<keyword evidence="2" id="KW-1185">Reference proteome</keyword>
<dbReference type="Proteomes" id="UP000184782">
    <property type="component" value="Unassembled WGS sequence"/>
</dbReference>
<name>A0A1N6FEV0_9FLAO</name>
<dbReference type="EMBL" id="FSRQ01000001">
    <property type="protein sequence ID" value="SIN93726.1"/>
    <property type="molecule type" value="Genomic_DNA"/>
</dbReference>
<gene>
    <name evidence="1" type="ORF">SAMN05421769_1244</name>
</gene>
<dbReference type="RefSeq" id="WP_143747535.1">
    <property type="nucleotide sequence ID" value="NZ_FSRQ01000001.1"/>
</dbReference>
<proteinExistence type="predicted"/>
<dbReference type="STRING" id="59733.SAMN05421769_1244"/>
<organism evidence="1 2">
    <name type="scientific">Chryseobacterium scophthalmum</name>
    <dbReference type="NCBI Taxonomy" id="59733"/>
    <lineage>
        <taxon>Bacteria</taxon>
        <taxon>Pseudomonadati</taxon>
        <taxon>Bacteroidota</taxon>
        <taxon>Flavobacteriia</taxon>
        <taxon>Flavobacteriales</taxon>
        <taxon>Weeksellaceae</taxon>
        <taxon>Chryseobacterium group</taxon>
        <taxon>Chryseobacterium</taxon>
    </lineage>
</organism>